<evidence type="ECO:0000313" key="4">
    <source>
        <dbReference type="EMBL" id="MCH6165520.1"/>
    </source>
</evidence>
<dbReference type="InterPro" id="IPR042070">
    <property type="entry name" value="PucR_C-HTH_sf"/>
</dbReference>
<comment type="caution">
    <text evidence="4">The sequence shown here is derived from an EMBL/GenBank/DDBJ whole genome shotgun (WGS) entry which is preliminary data.</text>
</comment>
<dbReference type="PANTHER" id="PTHR33744">
    <property type="entry name" value="CARBOHYDRATE DIACID REGULATOR"/>
    <property type="match status" value="1"/>
</dbReference>
<feature type="domain" description="CdaR GGDEF-like" evidence="3">
    <location>
        <begin position="198"/>
        <end position="329"/>
    </location>
</feature>
<keyword evidence="5" id="KW-1185">Reference proteome</keyword>
<gene>
    <name evidence="4" type="ORF">MMF94_07490</name>
</gene>
<dbReference type="Proteomes" id="UP001299970">
    <property type="component" value="Unassembled WGS sequence"/>
</dbReference>
<evidence type="ECO:0000259" key="2">
    <source>
        <dbReference type="Pfam" id="PF13556"/>
    </source>
</evidence>
<dbReference type="PANTHER" id="PTHR33744:SF1">
    <property type="entry name" value="DNA-BINDING TRANSCRIPTIONAL ACTIVATOR ADER"/>
    <property type="match status" value="1"/>
</dbReference>
<dbReference type="InterPro" id="IPR025736">
    <property type="entry name" value="PucR_C-HTH_dom"/>
</dbReference>
<proteinExistence type="inferred from homology"/>
<accession>A0ABS9TAF9</accession>
<dbReference type="InterPro" id="IPR051448">
    <property type="entry name" value="CdaR-like_regulators"/>
</dbReference>
<reference evidence="4 5" key="1">
    <citation type="submission" date="2022-03" db="EMBL/GenBank/DDBJ databases">
        <title>Pseudonocardia alaer sp. nov., a novel actinomycete isolated from reed forest soil.</title>
        <authorList>
            <person name="Wang L."/>
        </authorList>
    </citation>
    <scope>NUCLEOTIDE SEQUENCE [LARGE SCALE GENOMIC DNA]</scope>
    <source>
        <strain evidence="4 5">Y-16303</strain>
    </source>
</reference>
<evidence type="ECO:0000313" key="5">
    <source>
        <dbReference type="Proteomes" id="UP001299970"/>
    </source>
</evidence>
<dbReference type="Gene3D" id="1.10.10.2840">
    <property type="entry name" value="PucR C-terminal helix-turn-helix domain"/>
    <property type="match status" value="1"/>
</dbReference>
<dbReference type="Pfam" id="PF17853">
    <property type="entry name" value="GGDEF_2"/>
    <property type="match status" value="1"/>
</dbReference>
<feature type="domain" description="PucR C-terminal helix-turn-helix" evidence="2">
    <location>
        <begin position="382"/>
        <end position="440"/>
    </location>
</feature>
<name>A0ABS9TAF9_9PSEU</name>
<protein>
    <submittedName>
        <fullName evidence="4">Helix-turn-helix domain-containing protein</fullName>
    </submittedName>
</protein>
<dbReference type="InterPro" id="IPR041522">
    <property type="entry name" value="CdaR_GGDEF"/>
</dbReference>
<comment type="similarity">
    <text evidence="1">Belongs to the CdaR family.</text>
</comment>
<organism evidence="4 5">
    <name type="scientific">Pseudonocardia alaniniphila</name>
    <dbReference type="NCBI Taxonomy" id="75291"/>
    <lineage>
        <taxon>Bacteria</taxon>
        <taxon>Bacillati</taxon>
        <taxon>Actinomycetota</taxon>
        <taxon>Actinomycetes</taxon>
        <taxon>Pseudonocardiales</taxon>
        <taxon>Pseudonocardiaceae</taxon>
        <taxon>Pseudonocardia</taxon>
    </lineage>
</organism>
<evidence type="ECO:0000256" key="1">
    <source>
        <dbReference type="ARBA" id="ARBA00006754"/>
    </source>
</evidence>
<sequence length="448" mass="47111">MPASAHPSRVAPAATAAGDRRENVLLRELVAVYSHLSGLASQDSDVDGVVRLVAHRTGSAVAVLGPAVEVLAAAPADTGERLAETSASASLGPVLAAAAQNRRPVSLPGLGVEAGPVVGPVVVAPILVGDEVAAYLVTLPPVQPRAPEQELDDDLNLLLTEHAATICGIILGRERVVAAAAGRARTDLIEGLLLAKDRDDEEAQRWAGHLGFVRGTDHHVLAVGLLDGAAAAGRAPADTARVLTPAQHVIARRMPGAIVALRDTEVVAVVPAPPERGGGLDGVRALAEKCRAAVLDRHPEAAIVAGVGGCCRTAAEISRSYSEARSAVDAARRMGRAPAVLAFDDLGVHRLLLQVPDLGELRAFAADVLGELVRDREHRADLVGTLCEWFRCNGSPQRTARELHVHPNTVTYRIRRVEEIAGLRLDHYRDRLMAQLACEIMQVLGDVP</sequence>
<evidence type="ECO:0000259" key="3">
    <source>
        <dbReference type="Pfam" id="PF17853"/>
    </source>
</evidence>
<dbReference type="EMBL" id="JAKXMK010000006">
    <property type="protein sequence ID" value="MCH6165520.1"/>
    <property type="molecule type" value="Genomic_DNA"/>
</dbReference>
<dbReference type="Pfam" id="PF13556">
    <property type="entry name" value="HTH_30"/>
    <property type="match status" value="1"/>
</dbReference>
<dbReference type="RefSeq" id="WP_241035554.1">
    <property type="nucleotide sequence ID" value="NZ_BAAAJF010000024.1"/>
</dbReference>